<dbReference type="Pfam" id="PF03372">
    <property type="entry name" value="Exo_endo_phos"/>
    <property type="match status" value="1"/>
</dbReference>
<keyword evidence="2" id="KW-0255">Endonuclease</keyword>
<dbReference type="InterPro" id="IPR036691">
    <property type="entry name" value="Endo/exonu/phosph_ase_sf"/>
</dbReference>
<evidence type="ECO:0000313" key="2">
    <source>
        <dbReference type="EMBL" id="MBS9478576.1"/>
    </source>
</evidence>
<dbReference type="Proteomes" id="UP001166585">
    <property type="component" value="Unassembled WGS sequence"/>
</dbReference>
<keyword evidence="3" id="KW-1185">Reference proteome</keyword>
<dbReference type="GO" id="GO:0004519">
    <property type="term" value="F:endonuclease activity"/>
    <property type="evidence" value="ECO:0007669"/>
    <property type="project" value="UniProtKB-KW"/>
</dbReference>
<keyword evidence="2" id="KW-0540">Nuclease</keyword>
<keyword evidence="2" id="KW-0378">Hydrolase</keyword>
<evidence type="ECO:0000313" key="3">
    <source>
        <dbReference type="Proteomes" id="UP001166585"/>
    </source>
</evidence>
<organism evidence="2 3">
    <name type="scientific">Ancylobacter radicis</name>
    <dbReference type="NCBI Taxonomy" id="2836179"/>
    <lineage>
        <taxon>Bacteria</taxon>
        <taxon>Pseudomonadati</taxon>
        <taxon>Pseudomonadota</taxon>
        <taxon>Alphaproteobacteria</taxon>
        <taxon>Hyphomicrobiales</taxon>
        <taxon>Xanthobacteraceae</taxon>
        <taxon>Ancylobacter</taxon>
    </lineage>
</organism>
<feature type="domain" description="Endonuclease/exonuclease/phosphatase" evidence="1">
    <location>
        <begin position="9"/>
        <end position="230"/>
    </location>
</feature>
<dbReference type="Gene3D" id="3.60.10.10">
    <property type="entry name" value="Endonuclease/exonuclease/phosphatase"/>
    <property type="match status" value="1"/>
</dbReference>
<sequence length="240" mass="25989">MGQTLSILLWNVMWRHRGNPAGDRVAALIHEAEADLICLTEGYVDLLPAGGDVLTSDPDYGYGAKAGRHKVIVWSRSPWQEPDRLGNEKLPKGRFAAGATATALGLLSIYGVCIPWSMAGVRRPEQPLRPWEAHRAYLAGLDEVLPRVMQGESILLGDFNQHVPRRRAPLAVSEMLQTVIAQRLTIATQGALDGFPGPVIDHLAHGAAVKMNKAQPITPVGPGGEKLSDHVGLRLELSRA</sequence>
<dbReference type="EMBL" id="JAHCQH010000020">
    <property type="protein sequence ID" value="MBS9478576.1"/>
    <property type="molecule type" value="Genomic_DNA"/>
</dbReference>
<gene>
    <name evidence="2" type="ORF">KIP89_15790</name>
</gene>
<protein>
    <submittedName>
        <fullName evidence="2">Endonuclease/exonuclease/phosphatase family protein</fullName>
    </submittedName>
</protein>
<proteinExistence type="predicted"/>
<evidence type="ECO:0000259" key="1">
    <source>
        <dbReference type="Pfam" id="PF03372"/>
    </source>
</evidence>
<accession>A0ABS5RCC8</accession>
<comment type="caution">
    <text evidence="2">The sequence shown here is derived from an EMBL/GenBank/DDBJ whole genome shotgun (WGS) entry which is preliminary data.</text>
</comment>
<name>A0ABS5RCC8_9HYPH</name>
<dbReference type="InterPro" id="IPR005135">
    <property type="entry name" value="Endo/exonuclease/phosphatase"/>
</dbReference>
<dbReference type="RefSeq" id="WP_213756530.1">
    <property type="nucleotide sequence ID" value="NZ_JAHCQH010000020.1"/>
</dbReference>
<reference evidence="2" key="1">
    <citation type="submission" date="2021-05" db="EMBL/GenBank/DDBJ databases">
        <authorList>
            <person name="Sun Q."/>
            <person name="Inoue M."/>
        </authorList>
    </citation>
    <scope>NUCLEOTIDE SEQUENCE</scope>
    <source>
        <strain evidence="2">VKM B-3255</strain>
    </source>
</reference>
<dbReference type="SUPFAM" id="SSF56219">
    <property type="entry name" value="DNase I-like"/>
    <property type="match status" value="1"/>
</dbReference>